<dbReference type="SUPFAM" id="SSF57938">
    <property type="entry name" value="DnaJ/Hsp40 cysteine-rich domain"/>
    <property type="match status" value="1"/>
</dbReference>
<feature type="chain" id="PRO_5039039719" evidence="1">
    <location>
        <begin position="26"/>
        <end position="234"/>
    </location>
</feature>
<dbReference type="AlphaFoldDB" id="A0A9D1CQT9"/>
<reference evidence="2" key="1">
    <citation type="submission" date="2020-10" db="EMBL/GenBank/DDBJ databases">
        <authorList>
            <person name="Gilroy R."/>
        </authorList>
    </citation>
    <scope>NUCLEOTIDE SEQUENCE</scope>
    <source>
        <strain evidence="2">ChiSxjej2B14-6234</strain>
    </source>
</reference>
<dbReference type="PROSITE" id="PS51257">
    <property type="entry name" value="PROKAR_LIPOPROTEIN"/>
    <property type="match status" value="1"/>
</dbReference>
<dbReference type="EMBL" id="DVFJ01000021">
    <property type="protein sequence ID" value="HIQ71857.1"/>
    <property type="molecule type" value="Genomic_DNA"/>
</dbReference>
<evidence type="ECO:0000313" key="2">
    <source>
        <dbReference type="EMBL" id="HIQ71857.1"/>
    </source>
</evidence>
<comment type="caution">
    <text evidence="2">The sequence shown here is derived from an EMBL/GenBank/DDBJ whole genome shotgun (WGS) entry which is preliminary data.</text>
</comment>
<evidence type="ECO:0000256" key="1">
    <source>
        <dbReference type="SAM" id="SignalP"/>
    </source>
</evidence>
<proteinExistence type="predicted"/>
<dbReference type="GO" id="GO:0031072">
    <property type="term" value="F:heat shock protein binding"/>
    <property type="evidence" value="ECO:0007669"/>
    <property type="project" value="InterPro"/>
</dbReference>
<gene>
    <name evidence="2" type="ORF">IAB73_06610</name>
</gene>
<dbReference type="GO" id="GO:0051082">
    <property type="term" value="F:unfolded protein binding"/>
    <property type="evidence" value="ECO:0007669"/>
    <property type="project" value="InterPro"/>
</dbReference>
<feature type="signal peptide" evidence="1">
    <location>
        <begin position="1"/>
        <end position="25"/>
    </location>
</feature>
<name>A0A9D1CQT9_9FIRM</name>
<organism evidence="2 3">
    <name type="scientific">Candidatus Onthenecus intestinigallinarum</name>
    <dbReference type="NCBI Taxonomy" id="2840875"/>
    <lineage>
        <taxon>Bacteria</taxon>
        <taxon>Bacillati</taxon>
        <taxon>Bacillota</taxon>
        <taxon>Clostridia</taxon>
        <taxon>Eubacteriales</taxon>
        <taxon>Candidatus Onthenecus</taxon>
    </lineage>
</organism>
<dbReference type="InterPro" id="IPR001305">
    <property type="entry name" value="HSP_DnaJ_Cys-rich_dom"/>
</dbReference>
<protein>
    <submittedName>
        <fullName evidence="2">Uncharacterized protein</fullName>
    </submittedName>
</protein>
<reference evidence="2" key="2">
    <citation type="journal article" date="2021" name="PeerJ">
        <title>Extensive microbial diversity within the chicken gut microbiome revealed by metagenomics and culture.</title>
        <authorList>
            <person name="Gilroy R."/>
            <person name="Ravi A."/>
            <person name="Getino M."/>
            <person name="Pursley I."/>
            <person name="Horton D.L."/>
            <person name="Alikhan N.F."/>
            <person name="Baker D."/>
            <person name="Gharbi K."/>
            <person name="Hall N."/>
            <person name="Watson M."/>
            <person name="Adriaenssens E.M."/>
            <person name="Foster-Nyarko E."/>
            <person name="Jarju S."/>
            <person name="Secka A."/>
            <person name="Antonio M."/>
            <person name="Oren A."/>
            <person name="Chaudhuri R.R."/>
            <person name="La Ragione R."/>
            <person name="Hildebrand F."/>
            <person name="Pallen M.J."/>
        </authorList>
    </citation>
    <scope>NUCLEOTIDE SEQUENCE</scope>
    <source>
        <strain evidence="2">ChiSxjej2B14-6234</strain>
    </source>
</reference>
<keyword evidence="1" id="KW-0732">Signal</keyword>
<evidence type="ECO:0000313" key="3">
    <source>
        <dbReference type="Proteomes" id="UP000886887"/>
    </source>
</evidence>
<accession>A0A9D1CQT9</accession>
<dbReference type="CDD" id="cd10719">
    <property type="entry name" value="DnaJ_zf"/>
    <property type="match status" value="1"/>
</dbReference>
<dbReference type="Proteomes" id="UP000886887">
    <property type="component" value="Unassembled WGS sequence"/>
</dbReference>
<sequence>MMKKWMASALIACLLVSASLGLACAAEEGLAMPALTAFFGMEEEQMRWENGILIFHLEGDATDVLCEYAELLPEEPYGYEMKGEPNTLRLGDSTSVDYAFRNPVQENKNILFAWAYFEQVDITRVVLSCATENIVWQDCDSTASRSVKALDFDEGEALRDQATGNGSGNTGASSSGSLFENQCISCSGTGRCSACGGSGRVYKILAGTTERVEQNCTSCNGTGRCWNCGGDGKK</sequence>
<dbReference type="InterPro" id="IPR036410">
    <property type="entry name" value="HSP_DnaJ_Cys-rich_dom_sf"/>
</dbReference>